<organism evidence="1 2">
    <name type="scientific">Pleomassaria siparia CBS 279.74</name>
    <dbReference type="NCBI Taxonomy" id="1314801"/>
    <lineage>
        <taxon>Eukaryota</taxon>
        <taxon>Fungi</taxon>
        <taxon>Dikarya</taxon>
        <taxon>Ascomycota</taxon>
        <taxon>Pezizomycotina</taxon>
        <taxon>Dothideomycetes</taxon>
        <taxon>Pleosporomycetidae</taxon>
        <taxon>Pleosporales</taxon>
        <taxon>Pleomassariaceae</taxon>
        <taxon>Pleomassaria</taxon>
    </lineage>
</organism>
<protein>
    <submittedName>
        <fullName evidence="1">Uncharacterized protein</fullName>
    </submittedName>
</protein>
<evidence type="ECO:0000313" key="1">
    <source>
        <dbReference type="EMBL" id="KAF2712883.1"/>
    </source>
</evidence>
<proteinExistence type="predicted"/>
<keyword evidence="2" id="KW-1185">Reference proteome</keyword>
<reference evidence="1" key="1">
    <citation type="journal article" date="2020" name="Stud. Mycol.">
        <title>101 Dothideomycetes genomes: a test case for predicting lifestyles and emergence of pathogens.</title>
        <authorList>
            <person name="Haridas S."/>
            <person name="Albert R."/>
            <person name="Binder M."/>
            <person name="Bloem J."/>
            <person name="Labutti K."/>
            <person name="Salamov A."/>
            <person name="Andreopoulos B."/>
            <person name="Baker S."/>
            <person name="Barry K."/>
            <person name="Bills G."/>
            <person name="Bluhm B."/>
            <person name="Cannon C."/>
            <person name="Castanera R."/>
            <person name="Culley D."/>
            <person name="Daum C."/>
            <person name="Ezra D."/>
            <person name="Gonzalez J."/>
            <person name="Henrissat B."/>
            <person name="Kuo A."/>
            <person name="Liang C."/>
            <person name="Lipzen A."/>
            <person name="Lutzoni F."/>
            <person name="Magnuson J."/>
            <person name="Mondo S."/>
            <person name="Nolan M."/>
            <person name="Ohm R."/>
            <person name="Pangilinan J."/>
            <person name="Park H.-J."/>
            <person name="Ramirez L."/>
            <person name="Alfaro M."/>
            <person name="Sun H."/>
            <person name="Tritt A."/>
            <person name="Yoshinaga Y."/>
            <person name="Zwiers L.-H."/>
            <person name="Turgeon B."/>
            <person name="Goodwin S."/>
            <person name="Spatafora J."/>
            <person name="Crous P."/>
            <person name="Grigoriev I."/>
        </authorList>
    </citation>
    <scope>NUCLEOTIDE SEQUENCE</scope>
    <source>
        <strain evidence="1">CBS 279.74</strain>
    </source>
</reference>
<accession>A0A6G1KJT3</accession>
<gene>
    <name evidence="1" type="ORF">K504DRAFT_123426</name>
</gene>
<sequence>MVADISMVVLNHASGSSPLSTSTTAVSLPLGPLVDAVTFSPFQLAYRYQPPLHFAHLLSSIASCHHICLLHSISKCPHHVGQSAQKNGISSPNFLPSHPSHVHHMGVSRNHPVRLQPEYTMVWPEIDPGDITPSIRIQYQEKWLQSYPRNRPLHHTCLSKI</sequence>
<dbReference type="Proteomes" id="UP000799428">
    <property type="component" value="Unassembled WGS sequence"/>
</dbReference>
<dbReference type="AlphaFoldDB" id="A0A6G1KJT3"/>
<evidence type="ECO:0000313" key="2">
    <source>
        <dbReference type="Proteomes" id="UP000799428"/>
    </source>
</evidence>
<dbReference type="EMBL" id="MU005765">
    <property type="protein sequence ID" value="KAF2712883.1"/>
    <property type="molecule type" value="Genomic_DNA"/>
</dbReference>
<name>A0A6G1KJT3_9PLEO</name>